<keyword evidence="2" id="KW-1185">Reference proteome</keyword>
<accession>A0ABP7AW90</accession>
<proteinExistence type="predicted"/>
<evidence type="ECO:0000313" key="2">
    <source>
        <dbReference type="Proteomes" id="UP001500902"/>
    </source>
</evidence>
<dbReference type="Proteomes" id="UP001500902">
    <property type="component" value="Unassembled WGS sequence"/>
</dbReference>
<protein>
    <recommendedName>
        <fullName evidence="3">Secreted protein</fullName>
    </recommendedName>
</protein>
<organism evidence="1 2">
    <name type="scientific">Nonomuraea antimicrobica</name>
    <dbReference type="NCBI Taxonomy" id="561173"/>
    <lineage>
        <taxon>Bacteria</taxon>
        <taxon>Bacillati</taxon>
        <taxon>Actinomycetota</taxon>
        <taxon>Actinomycetes</taxon>
        <taxon>Streptosporangiales</taxon>
        <taxon>Streptosporangiaceae</taxon>
        <taxon>Nonomuraea</taxon>
    </lineage>
</organism>
<comment type="caution">
    <text evidence="1">The sequence shown here is derived from an EMBL/GenBank/DDBJ whole genome shotgun (WGS) entry which is preliminary data.</text>
</comment>
<dbReference type="EMBL" id="BAAAZP010000003">
    <property type="protein sequence ID" value="GAA3642183.1"/>
    <property type="molecule type" value="Genomic_DNA"/>
</dbReference>
<reference evidence="2" key="1">
    <citation type="journal article" date="2019" name="Int. J. Syst. Evol. Microbiol.">
        <title>The Global Catalogue of Microorganisms (GCM) 10K type strain sequencing project: providing services to taxonomists for standard genome sequencing and annotation.</title>
        <authorList>
            <consortium name="The Broad Institute Genomics Platform"/>
            <consortium name="The Broad Institute Genome Sequencing Center for Infectious Disease"/>
            <person name="Wu L."/>
            <person name="Ma J."/>
        </authorList>
    </citation>
    <scope>NUCLEOTIDE SEQUENCE [LARGE SCALE GENOMIC DNA]</scope>
    <source>
        <strain evidence="2">JCM 16904</strain>
    </source>
</reference>
<gene>
    <name evidence="1" type="ORF">GCM10022224_000630</name>
</gene>
<evidence type="ECO:0000313" key="1">
    <source>
        <dbReference type="EMBL" id="GAA3642183.1"/>
    </source>
</evidence>
<name>A0ABP7AW90_9ACTN</name>
<evidence type="ECO:0008006" key="3">
    <source>
        <dbReference type="Google" id="ProtNLM"/>
    </source>
</evidence>
<sequence>MRVVLNWPVHASWISSAIWADVRPTARPLALTRRAISVSLCCLPDIPAPLTHVSTGPQLVTQRSPQVAVRLPMTMK</sequence>